<dbReference type="SUPFAM" id="SSF117281">
    <property type="entry name" value="Kelch motif"/>
    <property type="match status" value="2"/>
</dbReference>
<keyword evidence="4" id="KW-1133">Transmembrane helix</keyword>
<keyword evidence="5" id="KW-0732">Signal</keyword>
<dbReference type="Proteomes" id="UP001061958">
    <property type="component" value="Unassembled WGS sequence"/>
</dbReference>
<dbReference type="AlphaFoldDB" id="A0A9C7UPV4"/>
<dbReference type="OrthoDB" id="432528at2759"/>
<feature type="signal peptide" evidence="5">
    <location>
        <begin position="1"/>
        <end position="23"/>
    </location>
</feature>
<feature type="chain" id="PRO_5038712223" description="Kelch repeat-containing protein" evidence="5">
    <location>
        <begin position="24"/>
        <end position="641"/>
    </location>
</feature>
<reference evidence="6" key="1">
    <citation type="journal article" date="2022" name="Proc. Natl. Acad. Sci. U.S.A.">
        <title>Life cycle and functional genomics of the unicellular red alga Galdieria for elucidating algal and plant evolution and industrial use.</title>
        <authorList>
            <person name="Hirooka S."/>
            <person name="Itabashi T."/>
            <person name="Ichinose T.M."/>
            <person name="Onuma R."/>
            <person name="Fujiwara T."/>
            <person name="Yamashita S."/>
            <person name="Jong L.W."/>
            <person name="Tomita R."/>
            <person name="Iwane A.H."/>
            <person name="Miyagishima S.Y."/>
        </authorList>
    </citation>
    <scope>NUCLEOTIDE SEQUENCE</scope>
    <source>
        <strain evidence="6">NBRC 102759</strain>
    </source>
</reference>
<protein>
    <recommendedName>
        <fullName evidence="8">Kelch repeat-containing protein</fullName>
    </recommendedName>
</protein>
<name>A0A9C7UPV4_9RHOD</name>
<dbReference type="PANTHER" id="PTHR46093:SF18">
    <property type="entry name" value="FIBRONECTIN TYPE-III DOMAIN-CONTAINING PROTEIN"/>
    <property type="match status" value="1"/>
</dbReference>
<sequence length="641" mass="70848">MFESYAHLLIITFILWCSKQACAQLLQWKLISEHSLMQPRYGHQAFAFANTTEPAKIFIYGGKQGDGVILNGIIEVDTQTLQVKTMATYPTVIQGKAFAAGTGMEGVYVTFGGINQSFVLVNDLHVLDSKHFPSLFSNENSVIQQSKPYNNVQLFEAFPGVPSIQGMASTIDPNTQVVYFIGGQTDIREQGQLAKYSSCIFGYSILDKTWFLASSSKNCYAQPPEAPGPRAYATAFAYKGNIYYFGGSVIRLNQSIQPEPLINFYNDLWRFNLQTGLWKQLKLSGVQPLPRDGHTATIRGSKVYIFGGRTCQNPEKASNCSIKTLTFLKDLWSLDLENCTLSEHRCSWTEHQAKNSSVGAPVARAFHQAVALQSSSEYEWDDIWIIAGVSSAHDGGILGDIWTLRFPPNPDAPAQVNIMSAADSQNEYIYTAFRLDHLLPINFTNEINAIFKSYLAQLLSNAGIITQEIELVVVKKATSAKNESTLAIYAAIVDLRQTYIAVDTLKSAPLDPLQQLSNVPEITLLQVGSGELGTFEQTLEMEPSHPSSLSVTIIVVIVVVSVLGFVLITAVAAIVFWKMSSKQKTKNANHPTSDDDAQLSKIAHKNTQRLAYSIDRMDTTTIDNNNNIEKDDEIQPAPEHS</sequence>
<accession>A0A9C7UPV4</accession>
<evidence type="ECO:0000256" key="1">
    <source>
        <dbReference type="ARBA" id="ARBA00022441"/>
    </source>
</evidence>
<evidence type="ECO:0000313" key="6">
    <source>
        <dbReference type="EMBL" id="GJQ10897.1"/>
    </source>
</evidence>
<dbReference type="Gene3D" id="2.120.10.80">
    <property type="entry name" value="Kelch-type beta propeller"/>
    <property type="match status" value="2"/>
</dbReference>
<dbReference type="Pfam" id="PF24681">
    <property type="entry name" value="Kelch_KLHDC2_KLHL20_DRC7"/>
    <property type="match status" value="1"/>
</dbReference>
<evidence type="ECO:0000256" key="3">
    <source>
        <dbReference type="SAM" id="MobiDB-lite"/>
    </source>
</evidence>
<dbReference type="PANTHER" id="PTHR46093">
    <property type="entry name" value="ACYL-COA-BINDING DOMAIN-CONTAINING PROTEIN 5"/>
    <property type="match status" value="1"/>
</dbReference>
<gene>
    <name evidence="6" type="ORF">GpartN1_g2688.t1</name>
</gene>
<keyword evidence="1" id="KW-0880">Kelch repeat</keyword>
<keyword evidence="7" id="KW-1185">Reference proteome</keyword>
<keyword evidence="2" id="KW-0677">Repeat</keyword>
<evidence type="ECO:0000313" key="7">
    <source>
        <dbReference type="Proteomes" id="UP001061958"/>
    </source>
</evidence>
<evidence type="ECO:0000256" key="4">
    <source>
        <dbReference type="SAM" id="Phobius"/>
    </source>
</evidence>
<evidence type="ECO:0000256" key="2">
    <source>
        <dbReference type="ARBA" id="ARBA00022737"/>
    </source>
</evidence>
<comment type="caution">
    <text evidence="6">The sequence shown here is derived from an EMBL/GenBank/DDBJ whole genome shotgun (WGS) entry which is preliminary data.</text>
</comment>
<organism evidence="6 7">
    <name type="scientific">Galdieria partita</name>
    <dbReference type="NCBI Taxonomy" id="83374"/>
    <lineage>
        <taxon>Eukaryota</taxon>
        <taxon>Rhodophyta</taxon>
        <taxon>Bangiophyceae</taxon>
        <taxon>Galdieriales</taxon>
        <taxon>Galdieriaceae</taxon>
        <taxon>Galdieria</taxon>
    </lineage>
</organism>
<evidence type="ECO:0008006" key="8">
    <source>
        <dbReference type="Google" id="ProtNLM"/>
    </source>
</evidence>
<reference evidence="6" key="2">
    <citation type="submission" date="2022-01" db="EMBL/GenBank/DDBJ databases">
        <authorList>
            <person name="Hirooka S."/>
            <person name="Miyagishima S.Y."/>
        </authorList>
    </citation>
    <scope>NUCLEOTIDE SEQUENCE</scope>
    <source>
        <strain evidence="6">NBRC 102759</strain>
    </source>
</reference>
<dbReference type="EMBL" id="BQMJ01000019">
    <property type="protein sequence ID" value="GJQ10897.1"/>
    <property type="molecule type" value="Genomic_DNA"/>
</dbReference>
<evidence type="ECO:0000256" key="5">
    <source>
        <dbReference type="SAM" id="SignalP"/>
    </source>
</evidence>
<feature type="region of interest" description="Disordered" evidence="3">
    <location>
        <begin position="621"/>
        <end position="641"/>
    </location>
</feature>
<keyword evidence="4" id="KW-0472">Membrane</keyword>
<dbReference type="InterPro" id="IPR015915">
    <property type="entry name" value="Kelch-typ_b-propeller"/>
</dbReference>
<proteinExistence type="predicted"/>
<feature type="transmembrane region" description="Helical" evidence="4">
    <location>
        <begin position="549"/>
        <end position="577"/>
    </location>
</feature>
<keyword evidence="4" id="KW-0812">Transmembrane</keyword>